<organism evidence="1 2">
    <name type="scientific">Bacillus thermotolerans</name>
    <name type="common">Quasibacillus thermotolerans</name>
    <dbReference type="NCBI Taxonomy" id="1221996"/>
    <lineage>
        <taxon>Bacteria</taxon>
        <taxon>Bacillati</taxon>
        <taxon>Bacillota</taxon>
        <taxon>Bacilli</taxon>
        <taxon>Bacillales</taxon>
        <taxon>Bacillaceae</taxon>
        <taxon>Bacillus</taxon>
    </lineage>
</organism>
<name>A0A0F5I540_BACTR</name>
<keyword evidence="2" id="KW-1185">Reference proteome</keyword>
<reference evidence="1" key="1">
    <citation type="submission" date="2015-02" db="EMBL/GenBank/DDBJ databases">
        <title>Genome Assembly of Bacillaceae bacterium MTCC 8252.</title>
        <authorList>
            <person name="Verma A."/>
            <person name="Khatri I."/>
            <person name="Mual P."/>
            <person name="Subramanian S."/>
            <person name="Krishnamurthi S."/>
        </authorList>
    </citation>
    <scope>NUCLEOTIDE SEQUENCE [LARGE SCALE GENOMIC DNA]</scope>
    <source>
        <strain evidence="1">MTCC 8252</strain>
    </source>
</reference>
<dbReference type="EMBL" id="JWIR02000027">
    <property type="protein sequence ID" value="KKB40779.1"/>
    <property type="molecule type" value="Genomic_DNA"/>
</dbReference>
<sequence length="51" mass="6139">MYLKRSVNILINHSALMKNQRFFYLPKYRQEIKEIGANKQREKGVINCLLQ</sequence>
<protein>
    <submittedName>
        <fullName evidence="1">Uncharacterized protein</fullName>
    </submittedName>
</protein>
<evidence type="ECO:0000313" key="2">
    <source>
        <dbReference type="Proteomes" id="UP000031563"/>
    </source>
</evidence>
<dbReference type="Proteomes" id="UP000031563">
    <property type="component" value="Unassembled WGS sequence"/>
</dbReference>
<gene>
    <name evidence="1" type="ORF">QY95_01353</name>
</gene>
<proteinExistence type="predicted"/>
<dbReference type="AlphaFoldDB" id="A0A0F5I540"/>
<comment type="caution">
    <text evidence="1">The sequence shown here is derived from an EMBL/GenBank/DDBJ whole genome shotgun (WGS) entry which is preliminary data.</text>
</comment>
<evidence type="ECO:0000313" key="1">
    <source>
        <dbReference type="EMBL" id="KKB40779.1"/>
    </source>
</evidence>
<accession>A0A0F5I540</accession>